<name>A0A4P8EF43_9RHOB</name>
<dbReference type="RefSeq" id="WP_137192730.1">
    <property type="nucleotide sequence ID" value="NZ_CP039964.1"/>
</dbReference>
<gene>
    <name evidence="2" type="ORF">EOK75_04275</name>
</gene>
<dbReference type="OrthoDB" id="7871801at2"/>
<accession>A0A4P8EF43</accession>
<evidence type="ECO:0000313" key="2">
    <source>
        <dbReference type="EMBL" id="QCO55065.1"/>
    </source>
</evidence>
<sequence>MNKPLYVAPQSYRQRRLRDAARLLPILAVFLIILPMLWGQAGSDLRSSGLDAIYLFVVWLCLIIAAAVLARRLTLGDTPPDEDKG</sequence>
<reference evidence="2 3" key="1">
    <citation type="submission" date="2019-05" db="EMBL/GenBank/DDBJ databases">
        <title>Pseudorhodobacter turbinis sp. nov., isolated from the gut of the Korean turban shell.</title>
        <authorList>
            <person name="Jeong Y.-S."/>
            <person name="Kang W.-R."/>
            <person name="Bae J.-W."/>
        </authorList>
    </citation>
    <scope>NUCLEOTIDE SEQUENCE [LARGE SCALE GENOMIC DNA]</scope>
    <source>
        <strain evidence="2 3">S12M18</strain>
    </source>
</reference>
<keyword evidence="1" id="KW-0812">Transmembrane</keyword>
<dbReference type="Proteomes" id="UP000298631">
    <property type="component" value="Chromosome"/>
</dbReference>
<keyword evidence="3" id="KW-1185">Reference proteome</keyword>
<organism evidence="2 3">
    <name type="scientific">Pseudorhodobacter turbinis</name>
    <dbReference type="NCBI Taxonomy" id="2500533"/>
    <lineage>
        <taxon>Bacteria</taxon>
        <taxon>Pseudomonadati</taxon>
        <taxon>Pseudomonadota</taxon>
        <taxon>Alphaproteobacteria</taxon>
        <taxon>Rhodobacterales</taxon>
        <taxon>Paracoccaceae</taxon>
        <taxon>Pseudorhodobacter</taxon>
    </lineage>
</organism>
<dbReference type="EMBL" id="CP039964">
    <property type="protein sequence ID" value="QCO55065.1"/>
    <property type="molecule type" value="Genomic_DNA"/>
</dbReference>
<dbReference type="AlphaFoldDB" id="A0A4P8EF43"/>
<dbReference type="KEGG" id="pseb:EOK75_04275"/>
<evidence type="ECO:0000256" key="1">
    <source>
        <dbReference type="SAM" id="Phobius"/>
    </source>
</evidence>
<protein>
    <submittedName>
        <fullName evidence="2">Uncharacterized protein</fullName>
    </submittedName>
</protein>
<proteinExistence type="predicted"/>
<keyword evidence="1" id="KW-1133">Transmembrane helix</keyword>
<feature type="transmembrane region" description="Helical" evidence="1">
    <location>
        <begin position="20"/>
        <end position="40"/>
    </location>
</feature>
<keyword evidence="1" id="KW-0472">Membrane</keyword>
<feature type="transmembrane region" description="Helical" evidence="1">
    <location>
        <begin position="52"/>
        <end position="70"/>
    </location>
</feature>
<evidence type="ECO:0000313" key="3">
    <source>
        <dbReference type="Proteomes" id="UP000298631"/>
    </source>
</evidence>